<evidence type="ECO:0000313" key="4">
    <source>
        <dbReference type="Proteomes" id="UP000692954"/>
    </source>
</evidence>
<dbReference type="Pfam" id="PF02493">
    <property type="entry name" value="MORN"/>
    <property type="match status" value="6"/>
</dbReference>
<dbReference type="OrthoDB" id="307190at2759"/>
<keyword evidence="4" id="KW-1185">Reference proteome</keyword>
<protein>
    <recommendedName>
        <fullName evidence="5">MORN repeat protein</fullName>
    </recommendedName>
</protein>
<accession>A0A8S1KI89</accession>
<dbReference type="Proteomes" id="UP000692954">
    <property type="component" value="Unassembled WGS sequence"/>
</dbReference>
<gene>
    <name evidence="3" type="ORF">PSON_ATCC_30995.1.T0060518</name>
</gene>
<comment type="caution">
    <text evidence="3">The sequence shown here is derived from an EMBL/GenBank/DDBJ whole genome shotgun (WGS) entry which is preliminary data.</text>
</comment>
<dbReference type="SMART" id="SM00698">
    <property type="entry name" value="MORN"/>
    <property type="match status" value="7"/>
</dbReference>
<dbReference type="InterPro" id="IPR003409">
    <property type="entry name" value="MORN"/>
</dbReference>
<evidence type="ECO:0008006" key="5">
    <source>
        <dbReference type="Google" id="ProtNLM"/>
    </source>
</evidence>
<dbReference type="PANTHER" id="PTHR23084:SF263">
    <property type="entry name" value="MORN REPEAT-CONTAINING PROTEIN 1"/>
    <property type="match status" value="1"/>
</dbReference>
<sequence>MGSVVGNNQQQRVSAPNPQQIQQQSTSHRNVDLELYLKEAKQWNQRQEQIEFVSQQSQRLEPKLKIQENNYTLNQFKSGVSYNEEELIKPNVPIQDSKLLQHQQEEIKEEKQIIIENQFIIDQKVLQTEMQGVSPIIGLDLTQTVENQQTQFISEFIIDKLPSKFKEFYDQYGSYKPPPDQQIQFDIETKLITLEDNSYYQGKIQNNMKQGFGYHLTENEFYEGYFEDDQRKGWGRVISFNGYTSGYWQDGQIQKEMEIKQQNYSYKGQCENSIPHGYGVLDKPEYIYKGYFSNGKREGKGTNQLKHANEIYEGEFVNDKFNGYGTLYYANGKKYQGNFKNNRPDGLGEMHWPSPEYKYYKGDFVNGQREGKGYFKDFDNSEYDGQWKNDKKNGLGKFQGNGIEIIGKWKDGVFLDEEQH</sequence>
<evidence type="ECO:0000256" key="1">
    <source>
        <dbReference type="ARBA" id="ARBA00022737"/>
    </source>
</evidence>
<dbReference type="EMBL" id="CAJJDN010000006">
    <property type="protein sequence ID" value="CAD8052562.1"/>
    <property type="molecule type" value="Genomic_DNA"/>
</dbReference>
<proteinExistence type="predicted"/>
<dbReference type="PANTHER" id="PTHR23084">
    <property type="entry name" value="PHOSPHATIDYLINOSITOL-4-PHOSPHATE 5-KINASE RELATED"/>
    <property type="match status" value="1"/>
</dbReference>
<organism evidence="3 4">
    <name type="scientific">Paramecium sonneborni</name>
    <dbReference type="NCBI Taxonomy" id="65129"/>
    <lineage>
        <taxon>Eukaryota</taxon>
        <taxon>Sar</taxon>
        <taxon>Alveolata</taxon>
        <taxon>Ciliophora</taxon>
        <taxon>Intramacronucleata</taxon>
        <taxon>Oligohymenophorea</taxon>
        <taxon>Peniculida</taxon>
        <taxon>Parameciidae</taxon>
        <taxon>Paramecium</taxon>
    </lineage>
</organism>
<evidence type="ECO:0000313" key="3">
    <source>
        <dbReference type="EMBL" id="CAD8052562.1"/>
    </source>
</evidence>
<keyword evidence="1" id="KW-0677">Repeat</keyword>
<reference evidence="3" key="1">
    <citation type="submission" date="2021-01" db="EMBL/GenBank/DDBJ databases">
        <authorList>
            <consortium name="Genoscope - CEA"/>
            <person name="William W."/>
        </authorList>
    </citation>
    <scope>NUCLEOTIDE SEQUENCE</scope>
</reference>
<dbReference type="AlphaFoldDB" id="A0A8S1KI89"/>
<feature type="region of interest" description="Disordered" evidence="2">
    <location>
        <begin position="1"/>
        <end position="27"/>
    </location>
</feature>
<name>A0A8S1KI89_9CILI</name>
<evidence type="ECO:0000256" key="2">
    <source>
        <dbReference type="SAM" id="MobiDB-lite"/>
    </source>
</evidence>